<proteinExistence type="predicted"/>
<accession>A0A1J5RER8</accession>
<dbReference type="GO" id="GO:0004114">
    <property type="term" value="F:3',5'-cyclic-nucleotide phosphodiesterase activity"/>
    <property type="evidence" value="ECO:0007669"/>
    <property type="project" value="UniProtKB-EC"/>
</dbReference>
<dbReference type="PANTHER" id="PTHR37844:SF2">
    <property type="entry name" value="SER_THR PROTEIN PHOSPHATASE SUPERFAMILY (AFU_ORTHOLOGUE AFUA_1G14840)"/>
    <property type="match status" value="1"/>
</dbReference>
<protein>
    <submittedName>
        <fullName evidence="2">3',5'-cyclic adenosine monophosphate phosphodiesterase CpdA</fullName>
        <ecNumber evidence="2">3.1.4.17</ecNumber>
    </submittedName>
</protein>
<feature type="domain" description="Calcineurin-like phosphoesterase" evidence="1">
    <location>
        <begin position="1"/>
        <end position="224"/>
    </location>
</feature>
<dbReference type="PANTHER" id="PTHR37844">
    <property type="entry name" value="SER/THR PROTEIN PHOSPHATASE SUPERFAMILY (AFU_ORTHOLOGUE AFUA_1G14840)"/>
    <property type="match status" value="1"/>
</dbReference>
<evidence type="ECO:0000259" key="1">
    <source>
        <dbReference type="Pfam" id="PF00149"/>
    </source>
</evidence>
<dbReference type="SUPFAM" id="SSF56300">
    <property type="entry name" value="Metallo-dependent phosphatases"/>
    <property type="match status" value="1"/>
</dbReference>
<dbReference type="Gene3D" id="3.60.21.10">
    <property type="match status" value="1"/>
</dbReference>
<organism evidence="2">
    <name type="scientific">mine drainage metagenome</name>
    <dbReference type="NCBI Taxonomy" id="410659"/>
    <lineage>
        <taxon>unclassified sequences</taxon>
        <taxon>metagenomes</taxon>
        <taxon>ecological metagenomes</taxon>
    </lineage>
</organism>
<dbReference type="Pfam" id="PF00149">
    <property type="entry name" value="Metallophos"/>
    <property type="match status" value="1"/>
</dbReference>
<name>A0A1J5RER8_9ZZZZ</name>
<dbReference type="EC" id="3.1.4.17" evidence="2"/>
<reference evidence="2" key="1">
    <citation type="submission" date="2016-10" db="EMBL/GenBank/DDBJ databases">
        <title>Sequence of Gallionella enrichment culture.</title>
        <authorList>
            <person name="Poehlein A."/>
            <person name="Muehling M."/>
            <person name="Daniel R."/>
        </authorList>
    </citation>
    <scope>NUCLEOTIDE SEQUENCE</scope>
</reference>
<dbReference type="EMBL" id="MLJW01000286">
    <property type="protein sequence ID" value="OIQ90604.1"/>
    <property type="molecule type" value="Genomic_DNA"/>
</dbReference>
<dbReference type="InterPro" id="IPR004843">
    <property type="entry name" value="Calcineurin-like_PHP"/>
</dbReference>
<comment type="caution">
    <text evidence="2">The sequence shown here is derived from an EMBL/GenBank/DDBJ whole genome shotgun (WGS) entry which is preliminary data.</text>
</comment>
<evidence type="ECO:0000313" key="2">
    <source>
        <dbReference type="EMBL" id="OIQ90604.1"/>
    </source>
</evidence>
<gene>
    <name evidence="2" type="primary">cpdA_8</name>
    <name evidence="2" type="ORF">GALL_275170</name>
</gene>
<dbReference type="AlphaFoldDB" id="A0A1J5RER8"/>
<dbReference type="InterPro" id="IPR029052">
    <property type="entry name" value="Metallo-depent_PP-like"/>
</dbReference>
<keyword evidence="2" id="KW-0378">Hydrolase</keyword>
<sequence length="260" mass="29052">MRLCVMSDLHLEYERQGRGSLPLGPDLDGLQGIDVVILAGDVDEGLAGLDYAGGLARRWGCPVLYVPGNHEYYGHDFPSLQAVLRSAGKGGVVVLDRRSFVFQGWRFVGCTLWTDYELDGQADKSMRLAEQRLGDHRRIGWDGGGNFSPRHACEEFRASQAWLVAELTKHAPGRAIVITHHAPLPEAIAPHFRNGDLNAAFASDLRSLIRELRPALWIYGHTHHDIDVRIGETRVVARQRGYWGQDNVTDFRPLLIDLPE</sequence>